<dbReference type="Proteomes" id="UP000828390">
    <property type="component" value="Unassembled WGS sequence"/>
</dbReference>
<accession>A0A9D4NIG4</accession>
<evidence type="ECO:0000259" key="1">
    <source>
        <dbReference type="Pfam" id="PF03067"/>
    </source>
</evidence>
<sequence length="300" mass="32691">MDTQIIAANLALLLCGMAYGVWGHGRLLEPPARSSAWRYGFPVPVNTNDHGVRCPAGMTCSLCGNPDNEAGGMYARGILVQNYTQGQTILIKLEITVNHGGYSTFRICPNNDVNKPVTQECLNRYLLTTPSGESRYIHEPKESPTGTGYKYLFLVLPRDLTCTRCVIQWEWVTNSNNNCNFQHPDCCNRTNVGCGPQDRFYGCADVSVLPALYHGAHPASTPLPSNTATVDTGKIQFPDGFQLIGSDPGLPAAQVRQDCIATQSARSIYGATNADLICRHLCVKAETCPVTLCADTCRLK</sequence>
<proteinExistence type="predicted"/>
<dbReference type="InterPro" id="IPR004302">
    <property type="entry name" value="Cellulose/chitin-bd_N"/>
</dbReference>
<evidence type="ECO:0000313" key="3">
    <source>
        <dbReference type="Proteomes" id="UP000828390"/>
    </source>
</evidence>
<organism evidence="2 3">
    <name type="scientific">Dreissena polymorpha</name>
    <name type="common">Zebra mussel</name>
    <name type="synonym">Mytilus polymorpha</name>
    <dbReference type="NCBI Taxonomy" id="45954"/>
    <lineage>
        <taxon>Eukaryota</taxon>
        <taxon>Metazoa</taxon>
        <taxon>Spiralia</taxon>
        <taxon>Lophotrochozoa</taxon>
        <taxon>Mollusca</taxon>
        <taxon>Bivalvia</taxon>
        <taxon>Autobranchia</taxon>
        <taxon>Heteroconchia</taxon>
        <taxon>Euheterodonta</taxon>
        <taxon>Imparidentia</taxon>
        <taxon>Neoheterodontei</taxon>
        <taxon>Myida</taxon>
        <taxon>Dreissenoidea</taxon>
        <taxon>Dreissenidae</taxon>
        <taxon>Dreissena</taxon>
    </lineage>
</organism>
<dbReference type="EMBL" id="JAIWYP010000001">
    <property type="protein sequence ID" value="KAH3897202.1"/>
    <property type="molecule type" value="Genomic_DNA"/>
</dbReference>
<reference evidence="2" key="2">
    <citation type="submission" date="2020-11" db="EMBL/GenBank/DDBJ databases">
        <authorList>
            <person name="McCartney M.A."/>
            <person name="Auch B."/>
            <person name="Kono T."/>
            <person name="Mallez S."/>
            <person name="Becker A."/>
            <person name="Gohl D.M."/>
            <person name="Silverstein K.A.T."/>
            <person name="Koren S."/>
            <person name="Bechman K.B."/>
            <person name="Herman A."/>
            <person name="Abrahante J.E."/>
            <person name="Garbe J."/>
        </authorList>
    </citation>
    <scope>NUCLEOTIDE SEQUENCE</scope>
    <source>
        <strain evidence="2">Duluth1</strain>
        <tissue evidence="2">Whole animal</tissue>
    </source>
</reference>
<keyword evidence="3" id="KW-1185">Reference proteome</keyword>
<feature type="domain" description="Chitin-binding type-4" evidence="1">
    <location>
        <begin position="48"/>
        <end position="206"/>
    </location>
</feature>
<dbReference type="Pfam" id="PF03067">
    <property type="entry name" value="LPMO_10"/>
    <property type="match status" value="1"/>
</dbReference>
<reference evidence="2" key="1">
    <citation type="journal article" date="2019" name="bioRxiv">
        <title>The Genome of the Zebra Mussel, Dreissena polymorpha: A Resource for Invasive Species Research.</title>
        <authorList>
            <person name="McCartney M.A."/>
            <person name="Auch B."/>
            <person name="Kono T."/>
            <person name="Mallez S."/>
            <person name="Zhang Y."/>
            <person name="Obille A."/>
            <person name="Becker A."/>
            <person name="Abrahante J.E."/>
            <person name="Garbe J."/>
            <person name="Badalamenti J.P."/>
            <person name="Herman A."/>
            <person name="Mangelson H."/>
            <person name="Liachko I."/>
            <person name="Sullivan S."/>
            <person name="Sone E.D."/>
            <person name="Koren S."/>
            <person name="Silverstein K.A.T."/>
            <person name="Beckman K.B."/>
            <person name="Gohl D.M."/>
        </authorList>
    </citation>
    <scope>NUCLEOTIDE SEQUENCE</scope>
    <source>
        <strain evidence="2">Duluth1</strain>
        <tissue evidence="2">Whole animal</tissue>
    </source>
</reference>
<protein>
    <recommendedName>
        <fullName evidence="1">Chitin-binding type-4 domain-containing protein</fullName>
    </recommendedName>
</protein>
<dbReference type="OrthoDB" id="64893at2759"/>
<gene>
    <name evidence="2" type="ORF">DPMN_021387</name>
</gene>
<evidence type="ECO:0000313" key="2">
    <source>
        <dbReference type="EMBL" id="KAH3897202.1"/>
    </source>
</evidence>
<name>A0A9D4NIG4_DREPO</name>
<dbReference type="AlphaFoldDB" id="A0A9D4NIG4"/>
<comment type="caution">
    <text evidence="2">The sequence shown here is derived from an EMBL/GenBank/DDBJ whole genome shotgun (WGS) entry which is preliminary data.</text>
</comment>